<dbReference type="OrthoDB" id="9804559at2"/>
<organism evidence="8 9">
    <name type="scientific">Blastopirellula marina</name>
    <dbReference type="NCBI Taxonomy" id="124"/>
    <lineage>
        <taxon>Bacteria</taxon>
        <taxon>Pseudomonadati</taxon>
        <taxon>Planctomycetota</taxon>
        <taxon>Planctomycetia</taxon>
        <taxon>Pirellulales</taxon>
        <taxon>Pirellulaceae</taxon>
        <taxon>Blastopirellula</taxon>
    </lineage>
</organism>
<dbReference type="Pfam" id="PF06429">
    <property type="entry name" value="Flg_bbr_C"/>
    <property type="match status" value="1"/>
</dbReference>
<gene>
    <name evidence="8" type="ORF">C5Y96_19910</name>
</gene>
<keyword evidence="8" id="KW-0282">Flagellum</keyword>
<feature type="domain" description="Flagellar basal body rod protein N-terminal" evidence="5">
    <location>
        <begin position="7"/>
        <end position="37"/>
    </location>
</feature>
<dbReference type="SUPFAM" id="SSF117143">
    <property type="entry name" value="Flagellar hook protein flgE"/>
    <property type="match status" value="2"/>
</dbReference>
<dbReference type="InterPro" id="IPR020013">
    <property type="entry name" value="Flagellar_FlgE/F/G"/>
</dbReference>
<protein>
    <recommendedName>
        <fullName evidence="4">Flagellar hook protein FlgE</fullName>
    </recommendedName>
</protein>
<comment type="subcellular location">
    <subcellularLocation>
        <location evidence="1 4">Bacterial flagellum basal body</location>
    </subcellularLocation>
</comment>
<evidence type="ECO:0000259" key="7">
    <source>
        <dbReference type="Pfam" id="PF22692"/>
    </source>
</evidence>
<keyword evidence="8" id="KW-0966">Cell projection</keyword>
<dbReference type="GO" id="GO:0005829">
    <property type="term" value="C:cytosol"/>
    <property type="evidence" value="ECO:0007669"/>
    <property type="project" value="TreeGrafter"/>
</dbReference>
<dbReference type="GO" id="GO:0009424">
    <property type="term" value="C:bacterial-type flagellum hook"/>
    <property type="evidence" value="ECO:0007669"/>
    <property type="project" value="TreeGrafter"/>
</dbReference>
<dbReference type="EMBL" id="PUIA01000064">
    <property type="protein sequence ID" value="PQO26750.1"/>
    <property type="molecule type" value="Genomic_DNA"/>
</dbReference>
<dbReference type="RefSeq" id="WP_105356993.1">
    <property type="nucleotide sequence ID" value="NZ_PUIA01000064.1"/>
</dbReference>
<comment type="function">
    <text evidence="4">A flexible structure which links the flagellar filament to the drive apparatus in the basal body.</text>
</comment>
<sequence>MGLASALSTALTGMTAAETQIDVTGNNLANSQTVGFKASQATFATQFLQTQSLGSKPTASNGGTNPRQTGLGTKVAEITPNFTQGTIEVSNSPSDLAIQGDGFFIVEGGNGETLYTRNGIFKTNSQNELVTITGQRVLGFGIDEGFQIQRTQLVPLTIPLGAKSVAKATENVYLEGTLTATGDLATQAQVIESAILGNANVPRPDTSATNVGVSTQPNITATTTASAITPGVGTTTDGQTEGAGGSVPDGNFNYRFTFSNAGLSGETLASADYAVTLADGNASANDNTVTFTNPPQSSSFSQLNMYRSNDGGATYFLVGSTAMGSPVTDTAASPTATQLSASMIGGTGTDGTLGGGDVYQYRYTFIDASGNETAPSNTHTVTVSGSPADGNGYSVVLDNIPTSPDYTSVRIYRTAAGGSDFYELDTLTMAAAATPYVDDGSTPLTTNQLDAQTINGNYTYLVTFARSGEEESRPSLAIGPQNVVNGRIELSNLPLPPTPPPEGGFPAYDKVRIYRNLSTDSSSFYLVEELDPGEDFIDTTPDSEISDLSVLGNKAIDLDGPKIDSNTLLVDVVKRDGLNFENVFEVGELSFTGFKGDRRLDTKTFTITETTIVQELLEFVQSSTGIQPSVNGNANPIPGSTNSIPGESGTLSQGISISDGRIRVVSNNGVDNGVDIKLSSFTLDNNTGVLQNPNLNFGTVQEAVGQSAVSDFVVYDTLGIPINVRVTATLESRDGTNTVYRWYADSPDNDAAMDTGDIGQAEIAVGTGLIYFDGDGNFVGTDNNTINIQRRDIPSQSPLEFDLDFTQLSGLAADKPTLNASRQDGSGTGTLNSFIIGEDGVIRGVFSNGVDRDLGMLQLARFGNPTGLEQRGENLYATGVNSGLPVTGDPGADGLGDVIAGAVELSNTDIGGNLIDLILASTQYRGSSRVITTAQQLFDELLNLRR</sequence>
<comment type="caution">
    <text evidence="8">The sequence shown here is derived from an EMBL/GenBank/DDBJ whole genome shotgun (WGS) entry which is preliminary data.</text>
</comment>
<dbReference type="InterPro" id="IPR053967">
    <property type="entry name" value="LlgE_F_G-like_D1"/>
</dbReference>
<evidence type="ECO:0000256" key="3">
    <source>
        <dbReference type="ARBA" id="ARBA00023143"/>
    </source>
</evidence>
<keyword evidence="8" id="KW-0969">Cilium</keyword>
<dbReference type="Pfam" id="PF22692">
    <property type="entry name" value="LlgE_F_G_D1"/>
    <property type="match status" value="1"/>
</dbReference>
<dbReference type="InterPro" id="IPR010930">
    <property type="entry name" value="Flg_bb/hook_C_dom"/>
</dbReference>
<dbReference type="InterPro" id="IPR037925">
    <property type="entry name" value="FlgE/F/G-like"/>
</dbReference>
<keyword evidence="3 4" id="KW-0975">Bacterial flagellum</keyword>
<evidence type="ECO:0000313" key="9">
    <source>
        <dbReference type="Proteomes" id="UP000240009"/>
    </source>
</evidence>
<dbReference type="InterPro" id="IPR001444">
    <property type="entry name" value="Flag_bb_rod_N"/>
</dbReference>
<evidence type="ECO:0000256" key="1">
    <source>
        <dbReference type="ARBA" id="ARBA00004117"/>
    </source>
</evidence>
<dbReference type="AlphaFoldDB" id="A0A2S8F3L5"/>
<reference evidence="8 9" key="1">
    <citation type="submission" date="2018-02" db="EMBL/GenBank/DDBJ databases">
        <title>Comparative genomes isolates from brazilian mangrove.</title>
        <authorList>
            <person name="Araujo J.E."/>
            <person name="Taketani R.G."/>
            <person name="Silva M.C.P."/>
            <person name="Loureco M.V."/>
            <person name="Andreote F.D."/>
        </authorList>
    </citation>
    <scope>NUCLEOTIDE SEQUENCE [LARGE SCALE GENOMIC DNA]</scope>
    <source>
        <strain evidence="8 9">HEX-2 MGV</strain>
    </source>
</reference>
<dbReference type="Pfam" id="PF00460">
    <property type="entry name" value="Flg_bb_rod"/>
    <property type="match status" value="1"/>
</dbReference>
<dbReference type="PANTHER" id="PTHR30435">
    <property type="entry name" value="FLAGELLAR PROTEIN"/>
    <property type="match status" value="1"/>
</dbReference>
<dbReference type="GO" id="GO:0009425">
    <property type="term" value="C:bacterial-type flagellum basal body"/>
    <property type="evidence" value="ECO:0007669"/>
    <property type="project" value="UniProtKB-SubCell"/>
</dbReference>
<dbReference type="PANTHER" id="PTHR30435:SF1">
    <property type="entry name" value="FLAGELLAR HOOK PROTEIN FLGE"/>
    <property type="match status" value="1"/>
</dbReference>
<dbReference type="GO" id="GO:0071978">
    <property type="term" value="P:bacterial-type flagellum-dependent swarming motility"/>
    <property type="evidence" value="ECO:0007669"/>
    <property type="project" value="TreeGrafter"/>
</dbReference>
<evidence type="ECO:0000259" key="5">
    <source>
        <dbReference type="Pfam" id="PF00460"/>
    </source>
</evidence>
<name>A0A2S8F3L5_9BACT</name>
<evidence type="ECO:0000256" key="2">
    <source>
        <dbReference type="ARBA" id="ARBA00009677"/>
    </source>
</evidence>
<evidence type="ECO:0000313" key="8">
    <source>
        <dbReference type="EMBL" id="PQO26750.1"/>
    </source>
</evidence>
<dbReference type="NCBIfam" id="TIGR03506">
    <property type="entry name" value="FlgEFG_subfam"/>
    <property type="match status" value="2"/>
</dbReference>
<evidence type="ECO:0000256" key="4">
    <source>
        <dbReference type="RuleBase" id="RU362116"/>
    </source>
</evidence>
<comment type="similarity">
    <text evidence="2 4">Belongs to the flagella basal body rod proteins family.</text>
</comment>
<feature type="domain" description="Flagellar basal-body/hook protein C-terminal" evidence="6">
    <location>
        <begin position="900"/>
        <end position="944"/>
    </location>
</feature>
<dbReference type="Proteomes" id="UP000240009">
    <property type="component" value="Unassembled WGS sequence"/>
</dbReference>
<evidence type="ECO:0000259" key="6">
    <source>
        <dbReference type="Pfam" id="PF06429"/>
    </source>
</evidence>
<proteinExistence type="inferred from homology"/>
<feature type="domain" description="Flagellar hook protein FlgE/F/G-like D1" evidence="7">
    <location>
        <begin position="97"/>
        <end position="165"/>
    </location>
</feature>
<accession>A0A2S8F3L5</accession>